<dbReference type="SFLD" id="SFLDG01202">
    <property type="entry name" value="SUF2.2"/>
    <property type="match status" value="1"/>
</dbReference>
<dbReference type="PROSITE" id="PS50404">
    <property type="entry name" value="GST_NTER"/>
    <property type="match status" value="2"/>
</dbReference>
<dbReference type="PROSITE" id="PS51354">
    <property type="entry name" value="GLUTAREDOXIN_2"/>
    <property type="match status" value="1"/>
</dbReference>
<dbReference type="EMBL" id="VRMN01000003">
    <property type="protein sequence ID" value="KAA8496049.1"/>
    <property type="molecule type" value="Genomic_DNA"/>
</dbReference>
<dbReference type="PANTHER" id="PTHR45288:SF1">
    <property type="entry name" value="THIOREDOXIN FAMILY PROTEIN"/>
    <property type="match status" value="1"/>
</dbReference>
<dbReference type="InterPro" id="IPR011767">
    <property type="entry name" value="GLR_AS"/>
</dbReference>
<dbReference type="InterPro" id="IPR036249">
    <property type="entry name" value="Thioredoxin-like_sf"/>
</dbReference>
<sequence length="349" mass="37995">MAFLAAGVLHRPQVSALRAAKCAPRGAYRQLRRTMTTVKMADAGEATGEQVAAGPVVPEGFKPPTPKTFQVRPDQLLNIVSGSVSSLARAYSGAVVDGYSLSIKNGSLSEKSTTLPAARPAQPLVLFDIESCPFCRKVREALCILDLEVYIYPAPRGGVRFRPLLEEMAGKSQFPYLIDPNTDFAAYESDDIVTYLFKTYGDGSVPLALRLGPLTNISASVSSGLRAGRGMSTPSKKVFPEKALQLWGYEPSPFVKIVREKLCELELPYLLYNTARGSPQRITLKERVGRFQVPYLEDENTGVKMFESAEIVEYLEMVYGDKAAGATAKVPDGLKGVMPKLQSSDKADN</sequence>
<organism evidence="2 3">
    <name type="scientific">Porphyridium purpureum</name>
    <name type="common">Red alga</name>
    <name type="synonym">Porphyridium cruentum</name>
    <dbReference type="NCBI Taxonomy" id="35688"/>
    <lineage>
        <taxon>Eukaryota</taxon>
        <taxon>Rhodophyta</taxon>
        <taxon>Bangiophyceae</taxon>
        <taxon>Porphyridiales</taxon>
        <taxon>Porphyridiaceae</taxon>
        <taxon>Porphyridium</taxon>
    </lineage>
</organism>
<feature type="domain" description="GST N-terminal" evidence="1">
    <location>
        <begin position="122"/>
        <end position="204"/>
    </location>
</feature>
<proteinExistence type="predicted"/>
<dbReference type="InterPro" id="IPR004045">
    <property type="entry name" value="Glutathione_S-Trfase_N"/>
</dbReference>
<dbReference type="GO" id="GO:0009507">
    <property type="term" value="C:chloroplast"/>
    <property type="evidence" value="ECO:0007669"/>
    <property type="project" value="TreeGrafter"/>
</dbReference>
<accession>A0A5J4YWV9</accession>
<name>A0A5J4YWV9_PORPP</name>
<dbReference type="Pfam" id="PF13417">
    <property type="entry name" value="GST_N_3"/>
    <property type="match status" value="2"/>
</dbReference>
<dbReference type="SFLD" id="SFLDG01181">
    <property type="entry name" value="SUF2"/>
    <property type="match status" value="1"/>
</dbReference>
<dbReference type="SUPFAM" id="SSF52833">
    <property type="entry name" value="Thioredoxin-like"/>
    <property type="match status" value="2"/>
</dbReference>
<evidence type="ECO:0000313" key="2">
    <source>
        <dbReference type="EMBL" id="KAA8496049.1"/>
    </source>
</evidence>
<evidence type="ECO:0000313" key="3">
    <source>
        <dbReference type="Proteomes" id="UP000324585"/>
    </source>
</evidence>
<dbReference type="AlphaFoldDB" id="A0A5J4YWV9"/>
<dbReference type="OMA" id="MVIHQIK"/>
<dbReference type="SFLD" id="SFLDS00019">
    <property type="entry name" value="Glutathione_Transferase_(cytos"/>
    <property type="match status" value="1"/>
</dbReference>
<protein>
    <recommendedName>
        <fullName evidence="1">GST N-terminal domain-containing protein</fullName>
    </recommendedName>
</protein>
<evidence type="ECO:0000259" key="1">
    <source>
        <dbReference type="PROSITE" id="PS50404"/>
    </source>
</evidence>
<dbReference type="OrthoDB" id="422574at2759"/>
<dbReference type="PROSITE" id="PS00195">
    <property type="entry name" value="GLUTAREDOXIN_1"/>
    <property type="match status" value="1"/>
</dbReference>
<dbReference type="Proteomes" id="UP000324585">
    <property type="component" value="Unassembled WGS sequence"/>
</dbReference>
<gene>
    <name evidence="2" type="ORF">FVE85_2204</name>
</gene>
<dbReference type="PANTHER" id="PTHR45288">
    <property type="entry name" value="THIOREDOXIN FAMILY PROTEIN"/>
    <property type="match status" value="1"/>
</dbReference>
<feature type="domain" description="GST N-terminal" evidence="1">
    <location>
        <begin position="242"/>
        <end position="323"/>
    </location>
</feature>
<comment type="caution">
    <text evidence="2">The sequence shown here is derived from an EMBL/GenBank/DDBJ whole genome shotgun (WGS) entry which is preliminary data.</text>
</comment>
<dbReference type="Gene3D" id="3.40.30.10">
    <property type="entry name" value="Glutaredoxin"/>
    <property type="match status" value="2"/>
</dbReference>
<keyword evidence="3" id="KW-1185">Reference proteome</keyword>
<dbReference type="InterPro" id="IPR040079">
    <property type="entry name" value="Glutathione_S-Trfase"/>
</dbReference>
<reference evidence="3" key="1">
    <citation type="journal article" date="2019" name="Nat. Commun.">
        <title>Expansion of phycobilisome linker gene families in mesophilic red algae.</title>
        <authorList>
            <person name="Lee J."/>
            <person name="Kim D."/>
            <person name="Bhattacharya D."/>
            <person name="Yoon H.S."/>
        </authorList>
    </citation>
    <scope>NUCLEOTIDE SEQUENCE [LARGE SCALE GENOMIC DNA]</scope>
    <source>
        <strain evidence="3">CCMP 1328</strain>
    </source>
</reference>